<evidence type="ECO:0000256" key="3">
    <source>
        <dbReference type="ARBA" id="ARBA00022741"/>
    </source>
</evidence>
<keyword evidence="3 15" id="KW-0547">Nucleotide-binding</keyword>
<evidence type="ECO:0000313" key="19">
    <source>
        <dbReference type="Proteomes" id="UP000249300"/>
    </source>
</evidence>
<feature type="domain" description="Helicase C-terminal" evidence="17">
    <location>
        <begin position="492"/>
        <end position="652"/>
    </location>
</feature>
<dbReference type="PANTHER" id="PTHR47964">
    <property type="entry name" value="ATP-DEPENDENT DNA HELICASE HOMOLOG RECG, CHLOROPLASTIC"/>
    <property type="match status" value="1"/>
</dbReference>
<dbReference type="GO" id="GO:0006281">
    <property type="term" value="P:DNA repair"/>
    <property type="evidence" value="ECO:0007669"/>
    <property type="project" value="UniProtKB-UniRule"/>
</dbReference>
<evidence type="ECO:0000259" key="16">
    <source>
        <dbReference type="PROSITE" id="PS51192"/>
    </source>
</evidence>
<dbReference type="Pfam" id="PF00271">
    <property type="entry name" value="Helicase_C"/>
    <property type="match status" value="1"/>
</dbReference>
<dbReference type="NCBIfam" id="TIGR00643">
    <property type="entry name" value="recG"/>
    <property type="match status" value="1"/>
</dbReference>
<keyword evidence="6 15" id="KW-0347">Helicase</keyword>
<dbReference type="InterPro" id="IPR033454">
    <property type="entry name" value="RecG_wedge"/>
</dbReference>
<evidence type="ECO:0000256" key="11">
    <source>
        <dbReference type="ARBA" id="ARBA00023235"/>
    </source>
</evidence>
<evidence type="ECO:0000256" key="14">
    <source>
        <dbReference type="ARBA" id="ARBA00048988"/>
    </source>
</evidence>
<feature type="domain" description="Helicase ATP-binding" evidence="16">
    <location>
        <begin position="310"/>
        <end position="473"/>
    </location>
</feature>
<evidence type="ECO:0000256" key="10">
    <source>
        <dbReference type="ARBA" id="ARBA00023204"/>
    </source>
</evidence>
<evidence type="ECO:0000256" key="1">
    <source>
        <dbReference type="ARBA" id="ARBA00007504"/>
    </source>
</evidence>
<evidence type="ECO:0000259" key="17">
    <source>
        <dbReference type="PROSITE" id="PS51194"/>
    </source>
</evidence>
<dbReference type="CDD" id="cd04488">
    <property type="entry name" value="RecG_wedge_OBF"/>
    <property type="match status" value="1"/>
</dbReference>
<dbReference type="InterPro" id="IPR014001">
    <property type="entry name" value="Helicase_ATP-bd"/>
</dbReference>
<protein>
    <recommendedName>
        <fullName evidence="2 15">ATP-dependent DNA helicase RecG</fullName>
        <ecNumber evidence="13 15">5.6.2.4</ecNumber>
    </recommendedName>
</protein>
<evidence type="ECO:0000256" key="9">
    <source>
        <dbReference type="ARBA" id="ARBA00023172"/>
    </source>
</evidence>
<dbReference type="Gene3D" id="3.40.50.300">
    <property type="entry name" value="P-loop containing nucleotide triphosphate hydrolases"/>
    <property type="match status" value="2"/>
</dbReference>
<dbReference type="PROSITE" id="PS51192">
    <property type="entry name" value="HELICASE_ATP_BIND_1"/>
    <property type="match status" value="1"/>
</dbReference>
<evidence type="ECO:0000256" key="6">
    <source>
        <dbReference type="ARBA" id="ARBA00022806"/>
    </source>
</evidence>
<evidence type="ECO:0000256" key="8">
    <source>
        <dbReference type="ARBA" id="ARBA00023125"/>
    </source>
</evidence>
<name>A0A2X4PF27_9PORP</name>
<dbReference type="InterPro" id="IPR027417">
    <property type="entry name" value="P-loop_NTPase"/>
</dbReference>
<sequence>MDNEKGQGLTIVSTFVSGLSVSSSSVVMNDLLKQDIAYLPGVGPKRAEVLKKEIEVENKLDLLQYFPYRYVDRSRFYTTREIHAEMPYVQLRGYIRRYEEVGNGRQRRLTAIFSDEYGSIELVWFKGYRYIEQLYPAGAQYIIFGKPVLYRHGFNIAHPEIDRESSAERITGGLMPMYNTTDAMKRAGLHSRKIQELVFLLLKSVKGHLEETLPEDLIKRYGLMPYTEAITLAHFPRNSRDLEYARARLKFEELFYLQLKLVGRKHKRKTVFQGEVFEQVGNLFNTFYHEHLPFELTNAQKRVLREIRRDTLSGHQMNRLVQGDVGSGKTMVALLSMLLALDNGCQTAMMAPTEILAQQHYEGLSELLSPLGIEVALLTGSTTKTQRQKLLPRLLSGEAPIVVGTHALLEPTVRFKRLGLAVIDEQHRFGVEQRAKLWIKNLERLPHVLIMSATPIPRTLAMTLYGDLDVSVIDELPPGRKPILTLHRYSNDIHTVFDFLHRQLQAGRQAYVVFPMIEGSEKDDYKNLEEGYELYSAVFGSEKVGWLHGKMNARDKAAAMAAFVSGKKRILLATTVIEVGVNVPNATVMIIEDAGRFGLSQLHQLRGRVGRGAEQSYCILITDTKSGSDAKKRIEVMCETNDGFVVAEEDMRQRGFGEIEGTRQSGRELTLKIANPATDAQLVALARHVAEEVISEDPKLSLQKNSLIREHLQYLNRHTDEDYRNIS</sequence>
<organism evidence="18 19">
    <name type="scientific">Porphyromonas crevioricanis</name>
    <dbReference type="NCBI Taxonomy" id="393921"/>
    <lineage>
        <taxon>Bacteria</taxon>
        <taxon>Pseudomonadati</taxon>
        <taxon>Bacteroidota</taxon>
        <taxon>Bacteroidia</taxon>
        <taxon>Bacteroidales</taxon>
        <taxon>Porphyromonadaceae</taxon>
        <taxon>Porphyromonas</taxon>
    </lineage>
</organism>
<keyword evidence="9 15" id="KW-0233">DNA recombination</keyword>
<dbReference type="SMART" id="SM00490">
    <property type="entry name" value="HELICc"/>
    <property type="match status" value="1"/>
</dbReference>
<evidence type="ECO:0000256" key="13">
    <source>
        <dbReference type="ARBA" id="ARBA00034808"/>
    </source>
</evidence>
<evidence type="ECO:0000313" key="18">
    <source>
        <dbReference type="EMBL" id="SQH72414.1"/>
    </source>
</evidence>
<dbReference type="GO" id="GO:0005524">
    <property type="term" value="F:ATP binding"/>
    <property type="evidence" value="ECO:0007669"/>
    <property type="project" value="UniProtKB-KW"/>
</dbReference>
<dbReference type="Pfam" id="PF17191">
    <property type="entry name" value="RecG_wedge"/>
    <property type="match status" value="1"/>
</dbReference>
<dbReference type="GO" id="GO:0006310">
    <property type="term" value="P:DNA recombination"/>
    <property type="evidence" value="ECO:0007669"/>
    <property type="project" value="UniProtKB-UniRule"/>
</dbReference>
<dbReference type="Proteomes" id="UP000249300">
    <property type="component" value="Chromosome 1"/>
</dbReference>
<dbReference type="SUPFAM" id="SSF52540">
    <property type="entry name" value="P-loop containing nucleoside triphosphate hydrolases"/>
    <property type="match status" value="2"/>
</dbReference>
<dbReference type="AlphaFoldDB" id="A0A2X4PF27"/>
<keyword evidence="19" id="KW-1185">Reference proteome</keyword>
<comment type="similarity">
    <text evidence="1 15">Belongs to the helicase family. RecG subfamily.</text>
</comment>
<dbReference type="GO" id="GO:0043138">
    <property type="term" value="F:3'-5' DNA helicase activity"/>
    <property type="evidence" value="ECO:0007669"/>
    <property type="project" value="UniProtKB-EC"/>
</dbReference>
<dbReference type="InterPro" id="IPR012340">
    <property type="entry name" value="NA-bd_OB-fold"/>
</dbReference>
<dbReference type="InterPro" id="IPR045562">
    <property type="entry name" value="RecG_dom3_C"/>
</dbReference>
<keyword evidence="8" id="KW-0238">DNA-binding</keyword>
<dbReference type="EMBL" id="LS483447">
    <property type="protein sequence ID" value="SQH72414.1"/>
    <property type="molecule type" value="Genomic_DNA"/>
</dbReference>
<dbReference type="Pfam" id="PF19833">
    <property type="entry name" value="RecG_dom3_C"/>
    <property type="match status" value="1"/>
</dbReference>
<dbReference type="InterPro" id="IPR001650">
    <property type="entry name" value="Helicase_C-like"/>
</dbReference>
<keyword evidence="10 15" id="KW-0234">DNA repair</keyword>
<gene>
    <name evidence="18" type="primary">recG</name>
    <name evidence="18" type="ORF">NCTC12858_00229</name>
</gene>
<dbReference type="NCBIfam" id="NF008165">
    <property type="entry name" value="PRK10917.1-3"/>
    <property type="match status" value="1"/>
</dbReference>
<dbReference type="SUPFAM" id="SSF50249">
    <property type="entry name" value="Nucleic acid-binding proteins"/>
    <property type="match status" value="1"/>
</dbReference>
<dbReference type="GO" id="GO:0003677">
    <property type="term" value="F:DNA binding"/>
    <property type="evidence" value="ECO:0007669"/>
    <property type="project" value="UniProtKB-KW"/>
</dbReference>
<dbReference type="InterPro" id="IPR011545">
    <property type="entry name" value="DEAD/DEAH_box_helicase_dom"/>
</dbReference>
<dbReference type="CDD" id="cd17992">
    <property type="entry name" value="DEXHc_RecG"/>
    <property type="match status" value="1"/>
</dbReference>
<dbReference type="InterPro" id="IPR004609">
    <property type="entry name" value="ATP-dep_DNA_helicase_RecG"/>
</dbReference>
<dbReference type="SMART" id="SM00487">
    <property type="entry name" value="DEXDc"/>
    <property type="match status" value="1"/>
</dbReference>
<evidence type="ECO:0000256" key="12">
    <source>
        <dbReference type="ARBA" id="ARBA00034617"/>
    </source>
</evidence>
<evidence type="ECO:0000256" key="4">
    <source>
        <dbReference type="ARBA" id="ARBA00022763"/>
    </source>
</evidence>
<evidence type="ECO:0000256" key="5">
    <source>
        <dbReference type="ARBA" id="ARBA00022801"/>
    </source>
</evidence>
<reference evidence="18 19" key="1">
    <citation type="submission" date="2018-06" db="EMBL/GenBank/DDBJ databases">
        <authorList>
            <consortium name="Pathogen Informatics"/>
            <person name="Doyle S."/>
        </authorList>
    </citation>
    <scope>NUCLEOTIDE SEQUENCE [LARGE SCALE GENOMIC DNA]</scope>
    <source>
        <strain evidence="18 19">NCTC12858</strain>
    </source>
</reference>
<evidence type="ECO:0000256" key="15">
    <source>
        <dbReference type="RuleBase" id="RU363016"/>
    </source>
</evidence>
<dbReference type="PANTHER" id="PTHR47964:SF1">
    <property type="entry name" value="ATP-DEPENDENT DNA HELICASE HOMOLOG RECG, CHLOROPLASTIC"/>
    <property type="match status" value="1"/>
</dbReference>
<evidence type="ECO:0000256" key="7">
    <source>
        <dbReference type="ARBA" id="ARBA00022840"/>
    </source>
</evidence>
<accession>A0A2X4PF27</accession>
<dbReference type="NCBIfam" id="NF008168">
    <property type="entry name" value="PRK10917.2-2"/>
    <property type="match status" value="1"/>
</dbReference>
<dbReference type="PROSITE" id="PS51194">
    <property type="entry name" value="HELICASE_CTER"/>
    <property type="match status" value="1"/>
</dbReference>
<keyword evidence="5 15" id="KW-0378">Hydrolase</keyword>
<dbReference type="GO" id="GO:0016887">
    <property type="term" value="F:ATP hydrolysis activity"/>
    <property type="evidence" value="ECO:0007669"/>
    <property type="project" value="RHEA"/>
</dbReference>
<dbReference type="InterPro" id="IPR047112">
    <property type="entry name" value="RecG/Mfd"/>
</dbReference>
<keyword evidence="7 15" id="KW-0067">ATP-binding</keyword>
<dbReference type="EC" id="5.6.2.4" evidence="13 15"/>
<proteinExistence type="inferred from homology"/>
<comment type="catalytic activity">
    <reaction evidence="12 15">
        <text>Couples ATP hydrolysis with the unwinding of duplex DNA by translocating in the 3'-5' direction.</text>
        <dbReference type="EC" id="5.6.2.4"/>
    </reaction>
</comment>
<comment type="catalytic activity">
    <reaction evidence="14 15">
        <text>ATP + H2O = ADP + phosphate + H(+)</text>
        <dbReference type="Rhea" id="RHEA:13065"/>
        <dbReference type="ChEBI" id="CHEBI:15377"/>
        <dbReference type="ChEBI" id="CHEBI:15378"/>
        <dbReference type="ChEBI" id="CHEBI:30616"/>
        <dbReference type="ChEBI" id="CHEBI:43474"/>
        <dbReference type="ChEBI" id="CHEBI:456216"/>
        <dbReference type="EC" id="5.6.2.4"/>
    </reaction>
</comment>
<evidence type="ECO:0000256" key="2">
    <source>
        <dbReference type="ARBA" id="ARBA00017846"/>
    </source>
</evidence>
<dbReference type="Gene3D" id="2.40.50.140">
    <property type="entry name" value="Nucleic acid-binding proteins"/>
    <property type="match status" value="1"/>
</dbReference>
<keyword evidence="4 15" id="KW-0227">DNA damage</keyword>
<comment type="function">
    <text evidence="15">Plays a critical role in recombination and DNA repair. Helps process Holliday junction intermediates to mature products by catalyzing branch migration. Has replication fork regression activity, unwinds stalled or blocked replication forks to make a HJ that can be resolved. Has a DNA unwinding activity characteristic of a DNA helicase with 3'-5' polarity.</text>
</comment>
<keyword evidence="11" id="KW-0413">Isomerase</keyword>
<dbReference type="KEGG" id="pcre:NCTC12858_00229"/>
<dbReference type="Pfam" id="PF00270">
    <property type="entry name" value="DEAD"/>
    <property type="match status" value="1"/>
</dbReference>